<evidence type="ECO:0000313" key="5">
    <source>
        <dbReference type="Proteomes" id="UP000651085"/>
    </source>
</evidence>
<comment type="caution">
    <text evidence="4">The sequence shown here is derived from an EMBL/GenBank/DDBJ whole genome shotgun (WGS) entry which is preliminary data.</text>
</comment>
<dbReference type="InterPro" id="IPR046209">
    <property type="entry name" value="DUF6242_N"/>
</dbReference>
<keyword evidence="5" id="KW-1185">Reference proteome</keyword>
<feature type="domain" description="DUF6242" evidence="3">
    <location>
        <begin position="152"/>
        <end position="459"/>
    </location>
</feature>
<dbReference type="RefSeq" id="WP_262433466.1">
    <property type="nucleotide sequence ID" value="NZ_JACRTF010000001.1"/>
</dbReference>
<keyword evidence="1" id="KW-0732">Signal</keyword>
<dbReference type="InterPro" id="IPR058667">
    <property type="entry name" value="DUF6242_C"/>
</dbReference>
<evidence type="ECO:0000259" key="2">
    <source>
        <dbReference type="Pfam" id="PF19755"/>
    </source>
</evidence>
<gene>
    <name evidence="4" type="ORF">H8744_03155</name>
</gene>
<organism evidence="4 5">
    <name type="scientific">Jilunia laotingensis</name>
    <dbReference type="NCBI Taxonomy" id="2763675"/>
    <lineage>
        <taxon>Bacteria</taxon>
        <taxon>Pseudomonadati</taxon>
        <taxon>Bacteroidota</taxon>
        <taxon>Bacteroidia</taxon>
        <taxon>Bacteroidales</taxon>
        <taxon>Bacteroidaceae</taxon>
        <taxon>Jilunia</taxon>
    </lineage>
</organism>
<sequence>MRIKFLSVIVSFLLVSFAMSSCLGDDDPVEYSPNSMLMAFELDTVHGVNYKFTIDQLTGKIYNVDSLPVGSDTIIDKIRITKLSVSGFVTIRNHANTGDSVFNMEDSVNLVGTMEILPDGKPGKPFKFKVWTMDMKYSKDYSLYVRVHQQVPDSLQWGKDAMKVDFAPTITGKQKSIIYKEQIFTYAANSPVYSTNLSDGRNWTSGAASGLPSTDLTSIVTFRGLLYATVEGSGKVYSSEDGRTWNEVPSFGEVIRLISPMNKGLSGEILTGIKTFIPENVERFCTTEDGSDWTPGEIAPHSFPRNNISVTTYNNIVGVENVAVVGNVIDPVEKVDTATVVWAYMEGQEWVALNTESKYSCPLLKDPSVMYYGGAFYVFGKDFKTFYKSEAGLVWNEVKSKFMFPVATPSSENSEATRGFRGKESDYSMVVDKDHFIWIMRSTPNEVWRGRLNRLGFKVQ</sequence>
<dbReference type="EMBL" id="JACRTF010000001">
    <property type="protein sequence ID" value="MBC8592251.1"/>
    <property type="molecule type" value="Genomic_DNA"/>
</dbReference>
<protein>
    <submittedName>
        <fullName evidence="4">Uncharacterized protein</fullName>
    </submittedName>
</protein>
<proteinExistence type="predicted"/>
<dbReference type="Pfam" id="PF19755">
    <property type="entry name" value="DUF6242"/>
    <property type="match status" value="1"/>
</dbReference>
<evidence type="ECO:0000259" key="3">
    <source>
        <dbReference type="Pfam" id="PF25852"/>
    </source>
</evidence>
<dbReference type="Proteomes" id="UP000651085">
    <property type="component" value="Unassembled WGS sequence"/>
</dbReference>
<evidence type="ECO:0000256" key="1">
    <source>
        <dbReference type="SAM" id="SignalP"/>
    </source>
</evidence>
<feature type="chain" id="PRO_5039327298" evidence="1">
    <location>
        <begin position="21"/>
        <end position="460"/>
    </location>
</feature>
<dbReference type="SUPFAM" id="SSF110296">
    <property type="entry name" value="Oligoxyloglucan reducing end-specific cellobiohydrolase"/>
    <property type="match status" value="1"/>
</dbReference>
<feature type="domain" description="DUF6242" evidence="2">
    <location>
        <begin position="42"/>
        <end position="143"/>
    </location>
</feature>
<accession>A0A926F2M5</accession>
<feature type="signal peptide" evidence="1">
    <location>
        <begin position="1"/>
        <end position="20"/>
    </location>
</feature>
<evidence type="ECO:0000313" key="4">
    <source>
        <dbReference type="EMBL" id="MBC8592251.1"/>
    </source>
</evidence>
<dbReference type="PROSITE" id="PS51257">
    <property type="entry name" value="PROKAR_LIPOPROTEIN"/>
    <property type="match status" value="1"/>
</dbReference>
<dbReference type="Pfam" id="PF25852">
    <property type="entry name" value="DUF6242_C"/>
    <property type="match status" value="1"/>
</dbReference>
<name>A0A926F2M5_9BACT</name>
<dbReference type="AlphaFoldDB" id="A0A926F2M5"/>
<reference evidence="4" key="1">
    <citation type="submission" date="2020-08" db="EMBL/GenBank/DDBJ databases">
        <title>Genome public.</title>
        <authorList>
            <person name="Liu C."/>
            <person name="Sun Q."/>
        </authorList>
    </citation>
    <scope>NUCLEOTIDE SEQUENCE</scope>
    <source>
        <strain evidence="4">N12</strain>
    </source>
</reference>